<reference evidence="3" key="1">
    <citation type="submission" date="2024-05" db="EMBL/GenBank/DDBJ databases">
        <title>Planctomycetes of the genus Singulisphaera possess chitinolytic capabilities.</title>
        <authorList>
            <person name="Ivanova A."/>
        </authorList>
    </citation>
    <scope>NUCLEOTIDE SEQUENCE</scope>
    <source>
        <strain evidence="3">Ch08T</strain>
    </source>
</reference>
<dbReference type="EMBL" id="CP155447">
    <property type="protein sequence ID" value="XBH00974.1"/>
    <property type="molecule type" value="Genomic_DNA"/>
</dbReference>
<evidence type="ECO:0000313" key="3">
    <source>
        <dbReference type="EMBL" id="XBH00974.1"/>
    </source>
</evidence>
<dbReference type="InterPro" id="IPR051266">
    <property type="entry name" value="CLCR"/>
</dbReference>
<dbReference type="Pfam" id="PF12450">
    <property type="entry name" value="vWF_A"/>
    <property type="match status" value="1"/>
</dbReference>
<protein>
    <submittedName>
        <fullName evidence="3">VWA domain-containing protein</fullName>
    </submittedName>
</protein>
<dbReference type="Gene3D" id="3.40.50.410">
    <property type="entry name" value="von Willebrand factor, type A domain"/>
    <property type="match status" value="1"/>
</dbReference>
<dbReference type="CDD" id="cd01465">
    <property type="entry name" value="vWA_subgroup"/>
    <property type="match status" value="1"/>
</dbReference>
<dbReference type="PANTHER" id="PTHR10579:SF43">
    <property type="entry name" value="ZINC FINGER (C3HC4-TYPE RING FINGER) FAMILY PROTEIN"/>
    <property type="match status" value="1"/>
</dbReference>
<dbReference type="SMART" id="SM00327">
    <property type="entry name" value="VWA"/>
    <property type="match status" value="1"/>
</dbReference>
<feature type="domain" description="VWFA" evidence="2">
    <location>
        <begin position="225"/>
        <end position="403"/>
    </location>
</feature>
<dbReference type="RefSeq" id="WP_406693656.1">
    <property type="nucleotide sequence ID" value="NZ_CP155447.1"/>
</dbReference>
<feature type="region of interest" description="Disordered" evidence="1">
    <location>
        <begin position="30"/>
        <end position="77"/>
    </location>
</feature>
<dbReference type="InterPro" id="IPR022156">
    <property type="entry name" value="Uncharacterised_YfbK_N"/>
</dbReference>
<accession>A0AAU7C6Z2</accession>
<organism evidence="3">
    <name type="scientific">Singulisphaera sp. Ch08</name>
    <dbReference type="NCBI Taxonomy" id="3120278"/>
    <lineage>
        <taxon>Bacteria</taxon>
        <taxon>Pseudomonadati</taxon>
        <taxon>Planctomycetota</taxon>
        <taxon>Planctomycetia</taxon>
        <taxon>Isosphaerales</taxon>
        <taxon>Isosphaeraceae</taxon>
        <taxon>Singulisphaera</taxon>
    </lineage>
</organism>
<dbReference type="Pfam" id="PF00092">
    <property type="entry name" value="VWA"/>
    <property type="match status" value="1"/>
</dbReference>
<dbReference type="InterPro" id="IPR036465">
    <property type="entry name" value="vWFA_dom_sf"/>
</dbReference>
<dbReference type="SUPFAM" id="SSF53300">
    <property type="entry name" value="vWA-like"/>
    <property type="match status" value="1"/>
</dbReference>
<dbReference type="AlphaFoldDB" id="A0AAU7C6Z2"/>
<proteinExistence type="predicted"/>
<dbReference type="Pfam" id="PF12034">
    <property type="entry name" value="YfbK_C"/>
    <property type="match status" value="1"/>
</dbReference>
<name>A0AAU7C6Z2_9BACT</name>
<dbReference type="PROSITE" id="PS50234">
    <property type="entry name" value="VWFA"/>
    <property type="match status" value="1"/>
</dbReference>
<dbReference type="InterPro" id="IPR021908">
    <property type="entry name" value="YfbK_C"/>
</dbReference>
<gene>
    <name evidence="3" type="ORF">V5E97_21735</name>
</gene>
<dbReference type="InterPro" id="IPR002035">
    <property type="entry name" value="VWF_A"/>
</dbReference>
<sequence>MCKFQASRHGWALVGAMVLSGAVPGCGNQAGEKERLDQSPVASEQKTLARGLATPPLASNSPRMLAAAPQSPGSAPTGSMGMMAGMAPAGGMGGRFDLMAGGMPPAQEPSEAKVTMTTEDYSRIEDNPFLRVVQNPLSTFSIDVDTASYANVRRFLGQGMWPPKDAVRIEELLNYFTYDDPSPTGDDPFSVRIEVAGCPWNAEHRLARIGIKGRPIEQDKRPLSNLVFLIDVSGSMQDANKLPLLKASLQRLVEQLGENDRVAIVVYAGASGLVLPSTSCLDKQVILSALEQLQSGGSTNGGAGIQLAYDTAVSHFIRGGTNRVILATDGDFNVGISSEGDLTRLIEEKAKSGVFLSVLGFGMGNYKDANLEKLADKGNGNYAYIDTAREAEKVFVEELSSTLVTIAKDVKIQVEFNPSKVGAYRLIGYENRLLKKEDFNDDRKDAGEIGAGHHVTALYELVPPGKETGLAEVDALKYQQPDGSKSTSNECLTVKLRYKQPEGEMSRLLERGVTDEGTEYARASDDFKFAGAVAGFGMLLRGSPDKGSLTYAGVHELAASAMGQDRLGYRAEFLGLVKKAQQIGH</sequence>
<evidence type="ECO:0000259" key="2">
    <source>
        <dbReference type="PROSITE" id="PS50234"/>
    </source>
</evidence>
<evidence type="ECO:0000256" key="1">
    <source>
        <dbReference type="SAM" id="MobiDB-lite"/>
    </source>
</evidence>
<dbReference type="PANTHER" id="PTHR10579">
    <property type="entry name" value="CALCIUM-ACTIVATED CHLORIDE CHANNEL REGULATOR"/>
    <property type="match status" value="1"/>
</dbReference>